<feature type="domain" description="CAAX prenyl protease 2/Lysostaphin resistance protein A-like" evidence="2">
    <location>
        <begin position="100"/>
        <end position="184"/>
    </location>
</feature>
<comment type="caution">
    <text evidence="3">The sequence shown here is derived from an EMBL/GenBank/DDBJ whole genome shotgun (WGS) entry which is preliminary data.</text>
</comment>
<evidence type="ECO:0000313" key="4">
    <source>
        <dbReference type="Proteomes" id="UP000027647"/>
    </source>
</evidence>
<dbReference type="STRING" id="1044.EH31_01585"/>
<accession>A0A074M9A5</accession>
<name>A0A074M9A5_ERYLO</name>
<dbReference type="RefSeq" id="WP_051698850.1">
    <property type="nucleotide sequence ID" value="NZ_JMIW01000001.1"/>
</dbReference>
<organism evidence="3 4">
    <name type="scientific">Erythrobacter longus</name>
    <dbReference type="NCBI Taxonomy" id="1044"/>
    <lineage>
        <taxon>Bacteria</taxon>
        <taxon>Pseudomonadati</taxon>
        <taxon>Pseudomonadota</taxon>
        <taxon>Alphaproteobacteria</taxon>
        <taxon>Sphingomonadales</taxon>
        <taxon>Erythrobacteraceae</taxon>
        <taxon>Erythrobacter/Porphyrobacter group</taxon>
        <taxon>Erythrobacter</taxon>
    </lineage>
</organism>
<sequence>MSHPSDEMAAMSTRELLTATCAQAALFTGIGALIWYASGRDILAFVTFDLVQVAYGLAIAAAMIASGFALFKAFPRFSEQLVRDQAHSLAFLKNKLGIGPIIVISLCAGIWEEAFFRGGLLIIAGDYMPMWLAVIGTSIMFAAIHLAKLKVAILIAVIGCVFAGLYLTLESLLAVMIGHGLYDIWALWYVQNEMHRLGVFDELQSDIDEAAQLG</sequence>
<dbReference type="AlphaFoldDB" id="A0A074M9A5"/>
<keyword evidence="4" id="KW-1185">Reference proteome</keyword>
<dbReference type="Pfam" id="PF02517">
    <property type="entry name" value="Rce1-like"/>
    <property type="match status" value="1"/>
</dbReference>
<reference evidence="3 4" key="1">
    <citation type="submission" date="2014-04" db="EMBL/GenBank/DDBJ databases">
        <title>A comprehensive comparison of genomes of Erythrobacter spp. strains.</title>
        <authorList>
            <person name="Zheng Q."/>
        </authorList>
    </citation>
    <scope>NUCLEOTIDE SEQUENCE [LARGE SCALE GENOMIC DNA]</scope>
    <source>
        <strain evidence="3 4">DSM 6997</strain>
    </source>
</reference>
<dbReference type="OrthoDB" id="118729at2"/>
<feature type="transmembrane region" description="Helical" evidence="1">
    <location>
        <begin position="16"/>
        <end position="38"/>
    </location>
</feature>
<protein>
    <recommendedName>
        <fullName evidence="2">CAAX prenyl protease 2/Lysostaphin resistance protein A-like domain-containing protein</fullName>
    </recommendedName>
</protein>
<feature type="transmembrane region" description="Helical" evidence="1">
    <location>
        <begin position="151"/>
        <end position="167"/>
    </location>
</feature>
<dbReference type="EMBL" id="JMIW01000001">
    <property type="protein sequence ID" value="KEO91381.1"/>
    <property type="molecule type" value="Genomic_DNA"/>
</dbReference>
<dbReference type="GO" id="GO:0004175">
    <property type="term" value="F:endopeptidase activity"/>
    <property type="evidence" value="ECO:0007669"/>
    <property type="project" value="UniProtKB-ARBA"/>
</dbReference>
<evidence type="ECO:0000313" key="3">
    <source>
        <dbReference type="EMBL" id="KEO91381.1"/>
    </source>
</evidence>
<proteinExistence type="predicted"/>
<keyword evidence="1" id="KW-1133">Transmembrane helix</keyword>
<dbReference type="Proteomes" id="UP000027647">
    <property type="component" value="Unassembled WGS sequence"/>
</dbReference>
<keyword evidence="1" id="KW-0812">Transmembrane</keyword>
<gene>
    <name evidence="3" type="ORF">EH31_01585</name>
</gene>
<dbReference type="PANTHER" id="PTHR43592:SF15">
    <property type="entry name" value="CAAX AMINO TERMINAL PROTEASE FAMILY PROTEIN"/>
    <property type="match status" value="1"/>
</dbReference>
<dbReference type="GO" id="GO:0080120">
    <property type="term" value="P:CAAX-box protein maturation"/>
    <property type="evidence" value="ECO:0007669"/>
    <property type="project" value="UniProtKB-ARBA"/>
</dbReference>
<evidence type="ECO:0000259" key="2">
    <source>
        <dbReference type="Pfam" id="PF02517"/>
    </source>
</evidence>
<feature type="transmembrane region" description="Helical" evidence="1">
    <location>
        <begin position="92"/>
        <end position="111"/>
    </location>
</feature>
<dbReference type="PANTHER" id="PTHR43592">
    <property type="entry name" value="CAAX AMINO TERMINAL PROTEASE"/>
    <property type="match status" value="1"/>
</dbReference>
<feature type="transmembrane region" description="Helical" evidence="1">
    <location>
        <begin position="50"/>
        <end position="71"/>
    </location>
</feature>
<feature type="transmembrane region" description="Helical" evidence="1">
    <location>
        <begin position="123"/>
        <end position="144"/>
    </location>
</feature>
<keyword evidence="1" id="KW-0472">Membrane</keyword>
<dbReference type="eggNOG" id="COG1266">
    <property type="taxonomic scope" value="Bacteria"/>
</dbReference>
<evidence type="ECO:0000256" key="1">
    <source>
        <dbReference type="SAM" id="Phobius"/>
    </source>
</evidence>
<dbReference type="InterPro" id="IPR003675">
    <property type="entry name" value="Rce1/LyrA-like_dom"/>
</dbReference>